<evidence type="ECO:0000313" key="3">
    <source>
        <dbReference type="EMBL" id="MED6191455.1"/>
    </source>
</evidence>
<protein>
    <submittedName>
        <fullName evidence="3">Uncharacterized protein</fullName>
    </submittedName>
</protein>
<feature type="compositionally biased region" description="Acidic residues" evidence="1">
    <location>
        <begin position="75"/>
        <end position="85"/>
    </location>
</feature>
<comment type="caution">
    <text evidence="3">The sequence shown here is derived from an EMBL/GenBank/DDBJ whole genome shotgun (WGS) entry which is preliminary data.</text>
</comment>
<dbReference type="EMBL" id="JASCZI010211450">
    <property type="protein sequence ID" value="MED6191455.1"/>
    <property type="molecule type" value="Genomic_DNA"/>
</dbReference>
<dbReference type="Proteomes" id="UP001341840">
    <property type="component" value="Unassembled WGS sequence"/>
</dbReference>
<feature type="compositionally biased region" description="Polar residues" evidence="1">
    <location>
        <begin position="623"/>
        <end position="635"/>
    </location>
</feature>
<keyword evidence="2" id="KW-0812">Transmembrane</keyword>
<gene>
    <name evidence="3" type="ORF">PIB30_000555</name>
</gene>
<organism evidence="3 4">
    <name type="scientific">Stylosanthes scabra</name>
    <dbReference type="NCBI Taxonomy" id="79078"/>
    <lineage>
        <taxon>Eukaryota</taxon>
        <taxon>Viridiplantae</taxon>
        <taxon>Streptophyta</taxon>
        <taxon>Embryophyta</taxon>
        <taxon>Tracheophyta</taxon>
        <taxon>Spermatophyta</taxon>
        <taxon>Magnoliopsida</taxon>
        <taxon>eudicotyledons</taxon>
        <taxon>Gunneridae</taxon>
        <taxon>Pentapetalae</taxon>
        <taxon>rosids</taxon>
        <taxon>fabids</taxon>
        <taxon>Fabales</taxon>
        <taxon>Fabaceae</taxon>
        <taxon>Papilionoideae</taxon>
        <taxon>50 kb inversion clade</taxon>
        <taxon>dalbergioids sensu lato</taxon>
        <taxon>Dalbergieae</taxon>
        <taxon>Pterocarpus clade</taxon>
        <taxon>Stylosanthes</taxon>
    </lineage>
</organism>
<evidence type="ECO:0000256" key="2">
    <source>
        <dbReference type="SAM" id="Phobius"/>
    </source>
</evidence>
<accession>A0ABU6X2K0</accession>
<keyword evidence="4" id="KW-1185">Reference proteome</keyword>
<name>A0ABU6X2K0_9FABA</name>
<evidence type="ECO:0000256" key="1">
    <source>
        <dbReference type="SAM" id="MobiDB-lite"/>
    </source>
</evidence>
<proteinExistence type="predicted"/>
<keyword evidence="2" id="KW-0472">Membrane</keyword>
<feature type="compositionally biased region" description="Pro residues" evidence="1">
    <location>
        <begin position="51"/>
        <end position="67"/>
    </location>
</feature>
<feature type="region of interest" description="Disordered" evidence="1">
    <location>
        <begin position="613"/>
        <end position="635"/>
    </location>
</feature>
<feature type="compositionally biased region" description="Basic residues" evidence="1">
    <location>
        <begin position="613"/>
        <end position="622"/>
    </location>
</feature>
<keyword evidence="2" id="KW-1133">Transmembrane helix</keyword>
<feature type="region of interest" description="Disordered" evidence="1">
    <location>
        <begin position="45"/>
        <end position="85"/>
    </location>
</feature>
<feature type="transmembrane region" description="Helical" evidence="2">
    <location>
        <begin position="137"/>
        <end position="159"/>
    </location>
</feature>
<reference evidence="3 4" key="1">
    <citation type="journal article" date="2023" name="Plants (Basel)">
        <title>Bridging the Gap: Combining Genomics and Transcriptomics Approaches to Understand Stylosanthes scabra, an Orphan Legume from the Brazilian Caatinga.</title>
        <authorList>
            <person name="Ferreira-Neto J.R.C."/>
            <person name="da Silva M.D."/>
            <person name="Binneck E."/>
            <person name="de Melo N.F."/>
            <person name="da Silva R.H."/>
            <person name="de Melo A.L.T.M."/>
            <person name="Pandolfi V."/>
            <person name="Bustamante F.O."/>
            <person name="Brasileiro-Vidal A.C."/>
            <person name="Benko-Iseppon A.M."/>
        </authorList>
    </citation>
    <scope>NUCLEOTIDE SEQUENCE [LARGE SCALE GENOMIC DNA]</scope>
    <source>
        <tissue evidence="3">Leaves</tissue>
    </source>
</reference>
<evidence type="ECO:0000313" key="4">
    <source>
        <dbReference type="Proteomes" id="UP001341840"/>
    </source>
</evidence>
<sequence length="635" mass="71457">MEYWKQRYETDVTRLQTTIDTQSAKFDQWKSHVSQMYAFMQTMQGTTSGVMPPPSSSLRPPQPPPAAAPSRTETDPDDGSSLDDEDDYDTFLGAQICGAWIWNAHLVERTGEPKRGKVDCPLFSSSRLHSGEVSDRIYMVAGILIFPPIITSQSPVLILSTSLRRSFRNSPSGVLFAWVIPIVPCSHPLNLTPAKFPKLPLWCVVCLGYPDRLLARRTIRFTWLPEYKLLIPKPRSIRIVPFFLVIESTLLLLARLVGKANHAAVGFSEHDEYIPMVDKAVDVGWKGKQATTQNSPTSTTASKSSIPLNTLVLIAKKIPSSTENCPNRNRVHIWTVIVSFFLALVTFSRSIPFCALKGLWSGESDSAQSIASMVVDSVCEEESGPPSSPAPEFTTTSLPASAMKRLGELELLNAAVSQVDALESELISTKKAVYEALIRQEELMEYIERQDKHKSMIAYLMFVTGIFSSCSRFIATRHLWRRSDDATFWFPLSRGQAACLIPVGIVPLLREEFARLVWFVDGSDNYLELMLIEDDENPDMAPYTIEFRYVDWGIFYFVVRNALFNEVKIDPAGDDWYFGNVVHPGVREARPPVGCNRNPRLCDPYPYFQIHPSHKNPHRKQNPRLQQFGNTTPSA</sequence>